<keyword evidence="3" id="KW-1185">Reference proteome</keyword>
<dbReference type="RefSeq" id="WP_073302991.1">
    <property type="nucleotide sequence ID" value="NZ_FRAW01000006.1"/>
</dbReference>
<dbReference type="Proteomes" id="UP000184275">
    <property type="component" value="Unassembled WGS sequence"/>
</dbReference>
<proteinExistence type="predicted"/>
<protein>
    <submittedName>
        <fullName evidence="2">Uncharacterized protein</fullName>
    </submittedName>
</protein>
<evidence type="ECO:0000313" key="2">
    <source>
        <dbReference type="EMBL" id="SHK42299.1"/>
    </source>
</evidence>
<dbReference type="EMBL" id="FRAW01000006">
    <property type="protein sequence ID" value="SHK42299.1"/>
    <property type="molecule type" value="Genomic_DNA"/>
</dbReference>
<gene>
    <name evidence="2" type="ORF">SAMN05720469_1065</name>
</gene>
<evidence type="ECO:0000313" key="3">
    <source>
        <dbReference type="Proteomes" id="UP000184275"/>
    </source>
</evidence>
<keyword evidence="1" id="KW-1133">Transmembrane helix</keyword>
<feature type="transmembrane region" description="Helical" evidence="1">
    <location>
        <begin position="6"/>
        <end position="27"/>
    </location>
</feature>
<sequence length="155" mass="16687">MDPKKMKLILAVSIVVNIALIVIMLVLKNGYKEQAQVAYKAATTAYTNQVSKVVNAQNAFIKNGNLLWQLIFEATSQNLSKEAFDARVAALDSAKVLNPQTNGNETALSCGTDCLVKFTFKGGNFAGVDYKALSSVSPSAMFSVSKPAPFDFQAK</sequence>
<name>A0A1M6SCD7_9BACT</name>
<keyword evidence="1" id="KW-0812">Transmembrane</keyword>
<accession>A0A1M6SCD7</accession>
<evidence type="ECO:0000256" key="1">
    <source>
        <dbReference type="SAM" id="Phobius"/>
    </source>
</evidence>
<organism evidence="2 3">
    <name type="scientific">Fibrobacter intestinalis</name>
    <dbReference type="NCBI Taxonomy" id="28122"/>
    <lineage>
        <taxon>Bacteria</taxon>
        <taxon>Pseudomonadati</taxon>
        <taxon>Fibrobacterota</taxon>
        <taxon>Fibrobacteria</taxon>
        <taxon>Fibrobacterales</taxon>
        <taxon>Fibrobacteraceae</taxon>
        <taxon>Fibrobacter</taxon>
    </lineage>
</organism>
<dbReference type="AlphaFoldDB" id="A0A1M6SCD7"/>
<reference evidence="3" key="1">
    <citation type="submission" date="2016-11" db="EMBL/GenBank/DDBJ databases">
        <authorList>
            <person name="Varghese N."/>
            <person name="Submissions S."/>
        </authorList>
    </citation>
    <scope>NUCLEOTIDE SEQUENCE [LARGE SCALE GENOMIC DNA]</scope>
    <source>
        <strain evidence="3">UWOS</strain>
    </source>
</reference>
<keyword evidence="1" id="KW-0472">Membrane</keyword>